<dbReference type="STRING" id="5601.A0A0D2G260"/>
<dbReference type="HOGENOM" id="CLU_011098_1_0_1"/>
<dbReference type="PANTHER" id="PTHR15496">
    <property type="entry name" value="GENERAL TRANSCRIPTION FACTOR 3C POLYPEPTIDE 4 FAMILY"/>
    <property type="match status" value="1"/>
</dbReference>
<dbReference type="InterPro" id="IPR044230">
    <property type="entry name" value="GTF3C4"/>
</dbReference>
<dbReference type="Proteomes" id="UP000054266">
    <property type="component" value="Unassembled WGS sequence"/>
</dbReference>
<organism evidence="4 5">
    <name type="scientific">Phialophora macrospora</name>
    <dbReference type="NCBI Taxonomy" id="1851006"/>
    <lineage>
        <taxon>Eukaryota</taxon>
        <taxon>Fungi</taxon>
        <taxon>Dikarya</taxon>
        <taxon>Ascomycota</taxon>
        <taxon>Pezizomycotina</taxon>
        <taxon>Eurotiomycetes</taxon>
        <taxon>Chaetothyriomycetidae</taxon>
        <taxon>Chaetothyriales</taxon>
        <taxon>Herpotrichiellaceae</taxon>
        <taxon>Phialophora</taxon>
    </lineage>
</organism>
<keyword evidence="5" id="KW-1185">Reference proteome</keyword>
<protein>
    <recommendedName>
        <fullName evidence="6">Transcription factor IIIC putative zinc-finger domain-containing protein</fullName>
    </recommendedName>
</protein>
<proteinExistence type="predicted"/>
<feature type="region of interest" description="Disordered" evidence="1">
    <location>
        <begin position="446"/>
        <end position="467"/>
    </location>
</feature>
<dbReference type="InterPro" id="IPR024761">
    <property type="entry name" value="TFIIIC_delta_N"/>
</dbReference>
<sequence>MHSLNGDIAPVTLPFWPTCKNALTWSPEALAIAAGEVVHILTPYDTSTPPETTGHKQWHTDTLRVNQFEPSEWPHQALATVTQFSLGEELSESTIVSIAWSPPGLGVYRRSVLTVLTSNLLLSLWETNGKLGSWQRTAVVNQYLPIEPTNEGVGNSRRQRRVRAFAWLPSFPSSAESRWGRQLLAVADDNYIVSVYHVSKARGAVRGQWSFRLLTQCTLAGVGPLEPKTITTQSLRVNLSQSSLISSLEATAWQAGEDPSDDGRSLVVKIRTSQADPAKDGCELEPLIIPLTSMPDLFLPPPPSNGIFEAAVEESRSEFARKHGLRGKVRVNHWGTAWSPDHDIAAACVSLHPSDMIEYVIPSAQRITIHFARVGEPLVAECAMEDPVTVQKRIFEFMLKSSEGQINTDFDRKTIRNAAALMKLNFKDSPDVADLVDAWLERHRSTLSGQGTEEQQGSQMDPDRAETDGKNEELCELCDEPILFTSDLDRARCNRGHQFSRCWLSFVAIQEPGISKYCSKCGRQFLDPGKMEFQGDGPSLGQALFDQFDACPYCQGKFRG</sequence>
<feature type="domain" description="Transcription factor IIIC 90kDa subunit N-terminal" evidence="2">
    <location>
        <begin position="296"/>
        <end position="372"/>
    </location>
</feature>
<name>A0A0D2G260_9EURO</name>
<reference evidence="4 5" key="1">
    <citation type="submission" date="2015-01" db="EMBL/GenBank/DDBJ databases">
        <title>The Genome Sequence of Capronia semiimmersa CBS27337.</title>
        <authorList>
            <consortium name="The Broad Institute Genomics Platform"/>
            <person name="Cuomo C."/>
            <person name="de Hoog S."/>
            <person name="Gorbushina A."/>
            <person name="Stielow B."/>
            <person name="Teixiera M."/>
            <person name="Abouelleil A."/>
            <person name="Chapman S.B."/>
            <person name="Priest M."/>
            <person name="Young S.K."/>
            <person name="Wortman J."/>
            <person name="Nusbaum C."/>
            <person name="Birren B."/>
        </authorList>
    </citation>
    <scope>NUCLEOTIDE SEQUENCE [LARGE SCALE GENOMIC DNA]</scope>
    <source>
        <strain evidence="4 5">CBS 27337</strain>
    </source>
</reference>
<accession>A0A0D2G260</accession>
<dbReference type="Pfam" id="PF12660">
    <property type="entry name" value="zf-TFIIIC"/>
    <property type="match status" value="1"/>
</dbReference>
<dbReference type="GO" id="GO:0006384">
    <property type="term" value="P:transcription initiation at RNA polymerase III promoter"/>
    <property type="evidence" value="ECO:0007669"/>
    <property type="project" value="InterPro"/>
</dbReference>
<gene>
    <name evidence="4" type="ORF">PV04_08394</name>
</gene>
<dbReference type="AlphaFoldDB" id="A0A0D2G260"/>
<dbReference type="GO" id="GO:0004402">
    <property type="term" value="F:histone acetyltransferase activity"/>
    <property type="evidence" value="ECO:0007669"/>
    <property type="project" value="InterPro"/>
</dbReference>
<evidence type="ECO:0000313" key="5">
    <source>
        <dbReference type="Proteomes" id="UP000054266"/>
    </source>
</evidence>
<evidence type="ECO:0008006" key="6">
    <source>
        <dbReference type="Google" id="ProtNLM"/>
    </source>
</evidence>
<feature type="compositionally biased region" description="Low complexity" evidence="1">
    <location>
        <begin position="448"/>
        <end position="459"/>
    </location>
</feature>
<dbReference type="EMBL" id="KN846960">
    <property type="protein sequence ID" value="KIW66194.1"/>
    <property type="molecule type" value="Genomic_DNA"/>
</dbReference>
<feature type="domain" description="Transcription factor IIIC 90kDa subunit N-terminal" evidence="2">
    <location>
        <begin position="25"/>
        <end position="262"/>
    </location>
</feature>
<dbReference type="GO" id="GO:0000127">
    <property type="term" value="C:transcription factor TFIIIC complex"/>
    <property type="evidence" value="ECO:0007669"/>
    <property type="project" value="InterPro"/>
</dbReference>
<feature type="domain" description="Transcription factor IIIC putative zinc-finger" evidence="3">
    <location>
        <begin position="471"/>
        <end position="558"/>
    </location>
</feature>
<dbReference type="PANTHER" id="PTHR15496:SF2">
    <property type="entry name" value="GENERAL TRANSCRIPTION FACTOR 3C POLYPEPTIDE 4"/>
    <property type="match status" value="1"/>
</dbReference>
<dbReference type="InterPro" id="IPR024764">
    <property type="entry name" value="TFIIIC_Znf"/>
</dbReference>
<evidence type="ECO:0000313" key="4">
    <source>
        <dbReference type="EMBL" id="KIW66194.1"/>
    </source>
</evidence>
<evidence type="ECO:0000259" key="2">
    <source>
        <dbReference type="Pfam" id="PF12657"/>
    </source>
</evidence>
<dbReference type="Pfam" id="PF12657">
    <property type="entry name" value="TFIIIC_delta"/>
    <property type="match status" value="2"/>
</dbReference>
<evidence type="ECO:0000259" key="3">
    <source>
        <dbReference type="Pfam" id="PF12660"/>
    </source>
</evidence>
<evidence type="ECO:0000256" key="1">
    <source>
        <dbReference type="SAM" id="MobiDB-lite"/>
    </source>
</evidence>